<dbReference type="EMBL" id="BSPP01000001">
    <property type="protein sequence ID" value="GLS85101.1"/>
    <property type="molecule type" value="Genomic_DNA"/>
</dbReference>
<keyword evidence="1" id="KW-1133">Transmembrane helix</keyword>
<keyword evidence="1" id="KW-0812">Transmembrane</keyword>
<gene>
    <name evidence="2" type="ORF">GCM10010873_00740</name>
</gene>
<evidence type="ECO:0000313" key="3">
    <source>
        <dbReference type="Proteomes" id="UP001157355"/>
    </source>
</evidence>
<comment type="caution">
    <text evidence="2">The sequence shown here is derived from an EMBL/GenBank/DDBJ whole genome shotgun (WGS) entry which is preliminary data.</text>
</comment>
<dbReference type="Proteomes" id="UP001157355">
    <property type="component" value="Unassembled WGS sequence"/>
</dbReference>
<dbReference type="AlphaFoldDB" id="A0AA37X139"/>
<feature type="transmembrane region" description="Helical" evidence="1">
    <location>
        <begin position="20"/>
        <end position="41"/>
    </location>
</feature>
<sequence>MNLYQVLFELIDMRSFSNLWYWIMLAVMWSSASHWVLGVPFDVISRARRKGGDLQDDLEVLVRINTGRMLDIARTAGVWLVAFLCFILSALLMLAIWYEIEFAQALLFLLVPMCILSLMSLRTARMIEAGENAGTALHRRLVRHRISTQALGMVSIFVTSMFGMYVNLNIGVLG</sequence>
<accession>A0AA37X139</accession>
<reference evidence="2 3" key="1">
    <citation type="journal article" date="2014" name="Int. J. Syst. Evol. Microbiol.">
        <title>Complete genome sequence of Corynebacterium casei LMG S-19264T (=DSM 44701T), isolated from a smear-ripened cheese.</title>
        <authorList>
            <consortium name="US DOE Joint Genome Institute (JGI-PGF)"/>
            <person name="Walter F."/>
            <person name="Albersmeier A."/>
            <person name="Kalinowski J."/>
            <person name="Ruckert C."/>
        </authorList>
    </citation>
    <scope>NUCLEOTIDE SEQUENCE [LARGE SCALE GENOMIC DNA]</scope>
    <source>
        <strain evidence="2 3">NBRC 111766</strain>
    </source>
</reference>
<keyword evidence="3" id="KW-1185">Reference proteome</keyword>
<name>A0AA37X139_9RHOB</name>
<evidence type="ECO:0008006" key="4">
    <source>
        <dbReference type="Google" id="ProtNLM"/>
    </source>
</evidence>
<keyword evidence="1" id="KW-0472">Membrane</keyword>
<feature type="transmembrane region" description="Helical" evidence="1">
    <location>
        <begin position="102"/>
        <end position="121"/>
    </location>
</feature>
<feature type="transmembrane region" description="Helical" evidence="1">
    <location>
        <begin position="76"/>
        <end position="96"/>
    </location>
</feature>
<feature type="transmembrane region" description="Helical" evidence="1">
    <location>
        <begin position="150"/>
        <end position="168"/>
    </location>
</feature>
<proteinExistence type="predicted"/>
<organism evidence="2 3">
    <name type="scientific">Cypionkella aquatica</name>
    <dbReference type="NCBI Taxonomy" id="1756042"/>
    <lineage>
        <taxon>Bacteria</taxon>
        <taxon>Pseudomonadati</taxon>
        <taxon>Pseudomonadota</taxon>
        <taxon>Alphaproteobacteria</taxon>
        <taxon>Rhodobacterales</taxon>
        <taxon>Paracoccaceae</taxon>
        <taxon>Cypionkella</taxon>
    </lineage>
</organism>
<evidence type="ECO:0000313" key="2">
    <source>
        <dbReference type="EMBL" id="GLS85101.1"/>
    </source>
</evidence>
<evidence type="ECO:0000256" key="1">
    <source>
        <dbReference type="SAM" id="Phobius"/>
    </source>
</evidence>
<protein>
    <recommendedName>
        <fullName evidence="4">Component of SufBCD complex</fullName>
    </recommendedName>
</protein>